<evidence type="ECO:0000313" key="2">
    <source>
        <dbReference type="EMBL" id="AST58929.1"/>
    </source>
</evidence>
<dbReference type="EMBL" id="CP016893">
    <property type="protein sequence ID" value="AST58929.1"/>
    <property type="molecule type" value="Genomic_DNA"/>
</dbReference>
<organism evidence="2 3">
    <name type="scientific">Thermoanaerobacterium thermosaccharolyticum</name>
    <name type="common">Clostridium thermosaccharolyticum</name>
    <dbReference type="NCBI Taxonomy" id="1517"/>
    <lineage>
        <taxon>Bacteria</taxon>
        <taxon>Bacillati</taxon>
        <taxon>Bacillota</taxon>
        <taxon>Clostridia</taxon>
        <taxon>Thermoanaerobacterales</taxon>
        <taxon>Thermoanaerobacteraceae</taxon>
        <taxon>Thermoanaerobacterium</taxon>
    </lineage>
</organism>
<proteinExistence type="predicted"/>
<gene>
    <name evidence="2" type="ORF">Thert_03170</name>
</gene>
<reference evidence="2 3" key="1">
    <citation type="submission" date="2016-08" db="EMBL/GenBank/DDBJ databases">
        <title>A novel genetic cassette of butanologenic Thermoanaerobacterium thermosaccharolyticum that directly convert cellulose to butanol.</title>
        <authorList>
            <person name="Li T."/>
            <person name="He J."/>
        </authorList>
    </citation>
    <scope>NUCLEOTIDE SEQUENCE [LARGE SCALE GENOMIC DNA]</scope>
    <source>
        <strain evidence="2 3">TG57</strain>
    </source>
</reference>
<dbReference type="AlphaFoldDB" id="A0A223I2K6"/>
<accession>A0A223I2K6</accession>
<sequence length="61" mass="7397">MWNKMYRKIRNLNKKINYSIGYIIMALGIFILVIYIPSWLWMILLGLTVIMIGYYINAYFK</sequence>
<evidence type="ECO:0000256" key="1">
    <source>
        <dbReference type="SAM" id="Phobius"/>
    </source>
</evidence>
<name>A0A223I2K6_THETR</name>
<keyword evidence="1" id="KW-0812">Transmembrane</keyword>
<protein>
    <submittedName>
        <fullName evidence="2">Membrane protein</fullName>
    </submittedName>
</protein>
<evidence type="ECO:0000313" key="3">
    <source>
        <dbReference type="Proteomes" id="UP000214975"/>
    </source>
</evidence>
<feature type="transmembrane region" description="Helical" evidence="1">
    <location>
        <begin position="42"/>
        <end position="60"/>
    </location>
</feature>
<dbReference type="Proteomes" id="UP000214975">
    <property type="component" value="Chromosome"/>
</dbReference>
<feature type="transmembrane region" description="Helical" evidence="1">
    <location>
        <begin position="20"/>
        <end position="36"/>
    </location>
</feature>
<keyword evidence="1" id="KW-0472">Membrane</keyword>
<keyword evidence="1" id="KW-1133">Transmembrane helix</keyword>